<gene>
    <name evidence="2" type="ORF">NDU88_002366</name>
</gene>
<dbReference type="Proteomes" id="UP001066276">
    <property type="component" value="Chromosome 2_2"/>
</dbReference>
<dbReference type="PANTHER" id="PTHR31635">
    <property type="entry name" value="REVERSE TRANSCRIPTASE DOMAIN-CONTAINING PROTEIN-RELATED"/>
    <property type="match status" value="1"/>
</dbReference>
<evidence type="ECO:0000313" key="3">
    <source>
        <dbReference type="Proteomes" id="UP001066276"/>
    </source>
</evidence>
<protein>
    <submittedName>
        <fullName evidence="2">Uncharacterized protein</fullName>
    </submittedName>
</protein>
<name>A0AAV7UVD6_PLEWA</name>
<sequence>MRPAGPAHQPTLMENCGHGGRSSSRTRAGEAGCLLAHRLRAQAARRSVAELQLPDGTWACGDEQVIAQFERFYSDLYAAEGLDMEGVEAYLTSFPLAQIPSVDSEMLDGDITKEEVPAAIQRLPTGKVPGPDSFSVEYYRAFGPLLAPVLTRLYKELGAAAPLPSPTSHDATRSSDRHP</sequence>
<evidence type="ECO:0000313" key="2">
    <source>
        <dbReference type="EMBL" id="KAJ1193060.1"/>
    </source>
</evidence>
<keyword evidence="3" id="KW-1185">Reference proteome</keyword>
<feature type="region of interest" description="Disordered" evidence="1">
    <location>
        <begin position="1"/>
        <end position="24"/>
    </location>
</feature>
<proteinExistence type="predicted"/>
<accession>A0AAV7UVD6</accession>
<dbReference type="PANTHER" id="PTHR31635:SF196">
    <property type="entry name" value="REVERSE TRANSCRIPTASE DOMAIN-CONTAINING PROTEIN-RELATED"/>
    <property type="match status" value="1"/>
</dbReference>
<dbReference type="EMBL" id="JANPWB010000004">
    <property type="protein sequence ID" value="KAJ1193060.1"/>
    <property type="molecule type" value="Genomic_DNA"/>
</dbReference>
<comment type="caution">
    <text evidence="2">The sequence shown here is derived from an EMBL/GenBank/DDBJ whole genome shotgun (WGS) entry which is preliminary data.</text>
</comment>
<organism evidence="2 3">
    <name type="scientific">Pleurodeles waltl</name>
    <name type="common">Iberian ribbed newt</name>
    <dbReference type="NCBI Taxonomy" id="8319"/>
    <lineage>
        <taxon>Eukaryota</taxon>
        <taxon>Metazoa</taxon>
        <taxon>Chordata</taxon>
        <taxon>Craniata</taxon>
        <taxon>Vertebrata</taxon>
        <taxon>Euteleostomi</taxon>
        <taxon>Amphibia</taxon>
        <taxon>Batrachia</taxon>
        <taxon>Caudata</taxon>
        <taxon>Salamandroidea</taxon>
        <taxon>Salamandridae</taxon>
        <taxon>Pleurodelinae</taxon>
        <taxon>Pleurodeles</taxon>
    </lineage>
</organism>
<evidence type="ECO:0000256" key="1">
    <source>
        <dbReference type="SAM" id="MobiDB-lite"/>
    </source>
</evidence>
<reference evidence="2" key="1">
    <citation type="journal article" date="2022" name="bioRxiv">
        <title>Sequencing and chromosome-scale assembly of the giantPleurodeles waltlgenome.</title>
        <authorList>
            <person name="Brown T."/>
            <person name="Elewa A."/>
            <person name="Iarovenko S."/>
            <person name="Subramanian E."/>
            <person name="Araus A.J."/>
            <person name="Petzold A."/>
            <person name="Susuki M."/>
            <person name="Suzuki K.-i.T."/>
            <person name="Hayashi T."/>
            <person name="Toyoda A."/>
            <person name="Oliveira C."/>
            <person name="Osipova E."/>
            <person name="Leigh N.D."/>
            <person name="Simon A."/>
            <person name="Yun M.H."/>
        </authorList>
    </citation>
    <scope>NUCLEOTIDE SEQUENCE</scope>
    <source>
        <strain evidence="2">20211129_DDA</strain>
        <tissue evidence="2">Liver</tissue>
    </source>
</reference>
<dbReference type="AlphaFoldDB" id="A0AAV7UVD6"/>